<dbReference type="EMBL" id="QQXK01000046">
    <property type="protein sequence ID" value="RII40935.1"/>
    <property type="molecule type" value="Genomic_DNA"/>
</dbReference>
<evidence type="ECO:0000259" key="2">
    <source>
        <dbReference type="PROSITE" id="PS51750"/>
    </source>
</evidence>
<dbReference type="InterPro" id="IPR003497">
    <property type="entry name" value="BRO_N_domain"/>
</dbReference>
<dbReference type="RefSeq" id="WP_119425990.1">
    <property type="nucleotide sequence ID" value="NZ_QQXK01000046.1"/>
</dbReference>
<feature type="domain" description="Bro-N" evidence="2">
    <location>
        <begin position="2"/>
        <end position="105"/>
    </location>
</feature>
<dbReference type="SMART" id="SM01040">
    <property type="entry name" value="Bro-N"/>
    <property type="match status" value="1"/>
</dbReference>
<gene>
    <name evidence="3" type="ORF">DWB68_15325</name>
</gene>
<dbReference type="Proteomes" id="UP000265419">
    <property type="component" value="Unassembled WGS sequence"/>
</dbReference>
<comment type="caution">
    <text evidence="3">The sequence shown here is derived from an EMBL/GenBank/DDBJ whole genome shotgun (WGS) entry which is preliminary data.</text>
</comment>
<accession>A0A399J674</accession>
<feature type="region of interest" description="Disordered" evidence="1">
    <location>
        <begin position="189"/>
        <end position="210"/>
    </location>
</feature>
<dbReference type="PROSITE" id="PS51750">
    <property type="entry name" value="BRO_N"/>
    <property type="match status" value="1"/>
</dbReference>
<dbReference type="AlphaFoldDB" id="A0A399J674"/>
<proteinExistence type="predicted"/>
<dbReference type="Pfam" id="PF02498">
    <property type="entry name" value="Bro-N"/>
    <property type="match status" value="1"/>
</dbReference>
<reference evidence="3 4" key="1">
    <citation type="submission" date="2018-07" db="EMBL/GenBank/DDBJ databases">
        <title>Arthrobacter sp. nov., isolated from raw cow's milk with high bacterial count.</title>
        <authorList>
            <person name="Hahne J."/>
            <person name="Isele D."/>
            <person name="Lipski A."/>
        </authorList>
    </citation>
    <scope>NUCLEOTIDE SEQUENCE [LARGE SCALE GENOMIC DNA]</scope>
    <source>
        <strain evidence="3 4">JZ R-35</strain>
    </source>
</reference>
<organism evidence="3 4">
    <name type="scientific">Galactobacter valiniphilus</name>
    <dbReference type="NCBI Taxonomy" id="2676122"/>
    <lineage>
        <taxon>Bacteria</taxon>
        <taxon>Bacillati</taxon>
        <taxon>Actinomycetota</taxon>
        <taxon>Actinomycetes</taxon>
        <taxon>Micrococcales</taxon>
        <taxon>Micrococcaceae</taxon>
        <taxon>Galactobacter</taxon>
    </lineage>
</organism>
<name>A0A399J674_9MICC</name>
<keyword evidence="4" id="KW-1185">Reference proteome</keyword>
<evidence type="ECO:0000313" key="3">
    <source>
        <dbReference type="EMBL" id="RII40935.1"/>
    </source>
</evidence>
<sequence length="262" mass="29018">MNTALTPFTYADLPVRVLDVDGEPWFVASDVAKILGYASAKDMTRRLDADEKGGRSVPTLGGVQTMTTISEPGLYVAVLGSQVPGAKDFKRWVTHEVLPQIRRTGAYSPAPLDPTSLEGIGQILAAGQAALERAVKAEARAEVSEARVEMIEHTKGFSIREFKKHYFPDVPEGVLNTLLYEKGLLINQRGTKQDKNGNPKDGPQHRHPSYSGNKYFFISWYIDEEKKTRHGSTLVRPGTPETELVAQLERWGLARNKAETQL</sequence>
<evidence type="ECO:0000256" key="1">
    <source>
        <dbReference type="SAM" id="MobiDB-lite"/>
    </source>
</evidence>
<evidence type="ECO:0000313" key="4">
    <source>
        <dbReference type="Proteomes" id="UP000265419"/>
    </source>
</evidence>
<feature type="compositionally biased region" description="Basic and acidic residues" evidence="1">
    <location>
        <begin position="191"/>
        <end position="204"/>
    </location>
</feature>
<dbReference type="PANTHER" id="PTHR36180">
    <property type="entry name" value="DNA-BINDING PROTEIN-RELATED-RELATED"/>
    <property type="match status" value="1"/>
</dbReference>
<dbReference type="PANTHER" id="PTHR36180:SF2">
    <property type="entry name" value="BRO FAMILY PROTEIN"/>
    <property type="match status" value="1"/>
</dbReference>
<protein>
    <recommendedName>
        <fullName evidence="2">Bro-N domain-containing protein</fullName>
    </recommendedName>
</protein>